<dbReference type="PROSITE" id="PS51819">
    <property type="entry name" value="VOC"/>
    <property type="match status" value="1"/>
</dbReference>
<comment type="caution">
    <text evidence="3">The sequence shown here is derived from an EMBL/GenBank/DDBJ whole genome shotgun (WGS) entry which is preliminary data.</text>
</comment>
<dbReference type="PANTHER" id="PTHR43048">
    <property type="entry name" value="METHYLMALONYL-COA EPIMERASE"/>
    <property type="match status" value="1"/>
</dbReference>
<dbReference type="SUPFAM" id="SSF54593">
    <property type="entry name" value="Glyoxalase/Bleomycin resistance protein/Dihydroxybiphenyl dioxygenase"/>
    <property type="match status" value="1"/>
</dbReference>
<dbReference type="EMBL" id="JBHUHP010000028">
    <property type="protein sequence ID" value="MFD2093786.1"/>
    <property type="molecule type" value="Genomic_DNA"/>
</dbReference>
<keyword evidence="4" id="KW-1185">Reference proteome</keyword>
<protein>
    <submittedName>
        <fullName evidence="3">VOC family protein</fullName>
    </submittedName>
</protein>
<sequence>MTGLERTGRSDGGVALDHTSFAVHDAMDWARLLRRLLGATPIAGETLPEFRYLLLHVGTAEAGGRLELLEPVGPGFLTRHLDKRGEGPHHVTFTVPDLEAMVDRVRALGATVVGETYDHPPWREAFLAPDHRHGVVVQLAQSDLAYPSAQELLSTRDRDTARFPSTRGATDPLWWTPLWDEAPQLTARLGATHLGSTDLQFSRRLFGDVLGGRVVEGRGFLDISWPGGSLRVHASDRPGVMGASLRGGGADELRIGAAWLGART</sequence>
<evidence type="ECO:0000259" key="2">
    <source>
        <dbReference type="PROSITE" id="PS51819"/>
    </source>
</evidence>
<evidence type="ECO:0000313" key="4">
    <source>
        <dbReference type="Proteomes" id="UP001597402"/>
    </source>
</evidence>
<organism evidence="3 4">
    <name type="scientific">Blastococcus deserti</name>
    <dbReference type="NCBI Taxonomy" id="2259033"/>
    <lineage>
        <taxon>Bacteria</taxon>
        <taxon>Bacillati</taxon>
        <taxon>Actinomycetota</taxon>
        <taxon>Actinomycetes</taxon>
        <taxon>Geodermatophilales</taxon>
        <taxon>Geodermatophilaceae</taxon>
        <taxon>Blastococcus</taxon>
    </lineage>
</organism>
<dbReference type="Proteomes" id="UP001597402">
    <property type="component" value="Unassembled WGS sequence"/>
</dbReference>
<feature type="domain" description="VOC" evidence="2">
    <location>
        <begin position="15"/>
        <end position="142"/>
    </location>
</feature>
<dbReference type="Pfam" id="PF13669">
    <property type="entry name" value="Glyoxalase_4"/>
    <property type="match status" value="1"/>
</dbReference>
<reference evidence="4" key="1">
    <citation type="journal article" date="2019" name="Int. J. Syst. Evol. Microbiol.">
        <title>The Global Catalogue of Microorganisms (GCM) 10K type strain sequencing project: providing services to taxonomists for standard genome sequencing and annotation.</title>
        <authorList>
            <consortium name="The Broad Institute Genomics Platform"/>
            <consortium name="The Broad Institute Genome Sequencing Center for Infectious Disease"/>
            <person name="Wu L."/>
            <person name="Ma J."/>
        </authorList>
    </citation>
    <scope>NUCLEOTIDE SEQUENCE [LARGE SCALE GENOMIC DNA]</scope>
    <source>
        <strain evidence="4">JCM 3338</strain>
    </source>
</reference>
<dbReference type="InterPro" id="IPR051785">
    <property type="entry name" value="MMCE/EMCE_epimerase"/>
</dbReference>
<dbReference type="InterPro" id="IPR029068">
    <property type="entry name" value="Glyas_Bleomycin-R_OHBP_Dase"/>
</dbReference>
<accession>A0ABW4XEB9</accession>
<evidence type="ECO:0000256" key="1">
    <source>
        <dbReference type="ARBA" id="ARBA00022723"/>
    </source>
</evidence>
<name>A0ABW4XEB9_9ACTN</name>
<dbReference type="RefSeq" id="WP_376879796.1">
    <property type="nucleotide sequence ID" value="NZ_JBHUHP010000028.1"/>
</dbReference>
<dbReference type="Gene3D" id="3.10.180.10">
    <property type="entry name" value="2,3-Dihydroxybiphenyl 1,2-Dioxygenase, domain 1"/>
    <property type="match status" value="1"/>
</dbReference>
<dbReference type="PANTHER" id="PTHR43048:SF3">
    <property type="entry name" value="METHYLMALONYL-COA EPIMERASE, MITOCHONDRIAL"/>
    <property type="match status" value="1"/>
</dbReference>
<gene>
    <name evidence="3" type="ORF">ACFSHS_19665</name>
</gene>
<proteinExistence type="predicted"/>
<evidence type="ECO:0000313" key="3">
    <source>
        <dbReference type="EMBL" id="MFD2093786.1"/>
    </source>
</evidence>
<dbReference type="InterPro" id="IPR037523">
    <property type="entry name" value="VOC_core"/>
</dbReference>
<keyword evidence="1" id="KW-0479">Metal-binding</keyword>